<reference evidence="5" key="1">
    <citation type="journal article" date="2019" name="Int. J. Syst. Evol. Microbiol.">
        <title>The Global Catalogue of Microorganisms (GCM) 10K type strain sequencing project: providing services to taxonomists for standard genome sequencing and annotation.</title>
        <authorList>
            <consortium name="The Broad Institute Genomics Platform"/>
            <consortium name="The Broad Institute Genome Sequencing Center for Infectious Disease"/>
            <person name="Wu L."/>
            <person name="Ma J."/>
        </authorList>
    </citation>
    <scope>NUCLEOTIDE SEQUENCE [LARGE SCALE GENOMIC DNA]</scope>
    <source>
        <strain evidence="5">CCUG 62953</strain>
    </source>
</reference>
<comment type="caution">
    <text evidence="4">The sequence shown here is derived from an EMBL/GenBank/DDBJ whole genome shotgun (WGS) entry which is preliminary data.</text>
</comment>
<evidence type="ECO:0000313" key="4">
    <source>
        <dbReference type="EMBL" id="MFD1344460.1"/>
    </source>
</evidence>
<feature type="compositionally biased region" description="Basic and acidic residues" evidence="1">
    <location>
        <begin position="340"/>
        <end position="353"/>
    </location>
</feature>
<evidence type="ECO:0000256" key="1">
    <source>
        <dbReference type="SAM" id="MobiDB-lite"/>
    </source>
</evidence>
<sequence>MTYHMQGSAVTLRRPTCMRRYEQGKNRSMPQLVASTNRRILVLANCTHHSIALALRSSGMFGTVQSAELYSMSKEERSRLSEKLDQFDAIVTIEHAEWAGPLATQMLRERLGDRLLILPTPFFSGLTPDMVYLNYQSEIARSTAVLGDYHSALVLADVQSGLSVDETTQRYASGTTFEQLDVKAVWQASLNELKVREASCDITLSDFIERATADGSISEQFLSFNHPAEGLISHIARQAIFRLTGQAVDGVLITPAQHNLYADAYWPMHAAVAEILGLPRPTKNRFKQPKRMGEAFLNIEDFARLSAEFFLKDRAPEGFSIVTPHYVQNNLKTIDTPSVRKVENSQRSSDRHQMKTSKVKRNMTTDPQQLIMTHLGRSGSTVLAQLLKSHSRITWLDEYFSLKWIRDKSTYNFTREQMSKMIAEEVAKIREGQPNEIVGHEIKLMNFLQNPSCNLIDYAKAYTDPAQYRHVVLRRRNVLKRICSVHKAAQTKTYHLSGDDMTYRTKTFKLDFKNLVDFDTGQRAATFPELIDKALEREDQYLRNFHSVGIRYLELWYEDDISEDPTQAYRKVLNFLGLDFQPASPRLSKTGGSLKNELSNYDILEDQMRGTRYEWMLD</sequence>
<name>A0ABW3ZN00_9RHOB</name>
<gene>
    <name evidence="4" type="ORF">ACFQ4E_18665</name>
</gene>
<dbReference type="Gene3D" id="3.40.50.300">
    <property type="entry name" value="P-loop containing nucleotide triphosphate hydrolases"/>
    <property type="match status" value="1"/>
</dbReference>
<feature type="region of interest" description="Disordered" evidence="1">
    <location>
        <begin position="340"/>
        <end position="360"/>
    </location>
</feature>
<organism evidence="4 5">
    <name type="scientific">Litorisediminicola beolgyonensis</name>
    <dbReference type="NCBI Taxonomy" id="1173614"/>
    <lineage>
        <taxon>Bacteria</taxon>
        <taxon>Pseudomonadati</taxon>
        <taxon>Pseudomonadota</taxon>
        <taxon>Alphaproteobacteria</taxon>
        <taxon>Rhodobacterales</taxon>
        <taxon>Paracoccaceae</taxon>
        <taxon>Litorisediminicola</taxon>
    </lineage>
</organism>
<dbReference type="SUPFAM" id="SSF52540">
    <property type="entry name" value="P-loop containing nucleoside triphosphate hydrolases"/>
    <property type="match status" value="1"/>
</dbReference>
<dbReference type="Pfam" id="PF09037">
    <property type="entry name" value="Sulphotransf"/>
    <property type="match status" value="1"/>
</dbReference>
<dbReference type="InterPro" id="IPR041307">
    <property type="entry name" value="WcbI"/>
</dbReference>
<accession>A0ABW3ZN00</accession>
<protein>
    <submittedName>
        <fullName evidence="4">WcbI family polysaccharide biosynthesis putative acetyltransferase</fullName>
    </submittedName>
</protein>
<feature type="domain" description="Sulphotransferase Stf0" evidence="2">
    <location>
        <begin position="376"/>
        <end position="589"/>
    </location>
</feature>
<feature type="domain" description="Polysaccharide biosynthesis enzyme WcbI" evidence="3">
    <location>
        <begin position="40"/>
        <end position="240"/>
    </location>
</feature>
<evidence type="ECO:0000313" key="5">
    <source>
        <dbReference type="Proteomes" id="UP001597135"/>
    </source>
</evidence>
<dbReference type="Proteomes" id="UP001597135">
    <property type="component" value="Unassembled WGS sequence"/>
</dbReference>
<dbReference type="InterPro" id="IPR027417">
    <property type="entry name" value="P-loop_NTPase"/>
</dbReference>
<dbReference type="Pfam" id="PF18588">
    <property type="entry name" value="WcbI"/>
    <property type="match status" value="1"/>
</dbReference>
<proteinExistence type="predicted"/>
<dbReference type="Gene3D" id="3.40.50.12080">
    <property type="match status" value="2"/>
</dbReference>
<evidence type="ECO:0000259" key="3">
    <source>
        <dbReference type="Pfam" id="PF18588"/>
    </source>
</evidence>
<dbReference type="InterPro" id="IPR024628">
    <property type="entry name" value="Sulfotransferase_Stf0_dom"/>
</dbReference>
<dbReference type="EMBL" id="JBHTMU010000051">
    <property type="protein sequence ID" value="MFD1344460.1"/>
    <property type="molecule type" value="Genomic_DNA"/>
</dbReference>
<evidence type="ECO:0000259" key="2">
    <source>
        <dbReference type="Pfam" id="PF09037"/>
    </source>
</evidence>
<keyword evidence="5" id="KW-1185">Reference proteome</keyword>